<evidence type="ECO:0000256" key="4">
    <source>
        <dbReference type="ARBA" id="ARBA00013280"/>
    </source>
</evidence>
<organism evidence="7 8">
    <name type="scientific">Marichromatium gracile</name>
    <name type="common">Chromatium gracile</name>
    <dbReference type="NCBI Taxonomy" id="1048"/>
    <lineage>
        <taxon>Bacteria</taxon>
        <taxon>Pseudomonadati</taxon>
        <taxon>Pseudomonadota</taxon>
        <taxon>Gammaproteobacteria</taxon>
        <taxon>Chromatiales</taxon>
        <taxon>Chromatiaceae</taxon>
        <taxon>Marichromatium</taxon>
    </lineage>
</organism>
<comment type="caution">
    <text evidence="7">The sequence shown here is derived from an EMBL/GenBank/DDBJ whole genome shotgun (WGS) entry which is preliminary data.</text>
</comment>
<comment type="similarity">
    <text evidence="3">Belongs to the NifD/NifK/NifE/NifN family.</text>
</comment>
<evidence type="ECO:0000256" key="1">
    <source>
        <dbReference type="ARBA" id="ARBA00003171"/>
    </source>
</evidence>
<dbReference type="InterPro" id="IPR005973">
    <property type="entry name" value="NifE"/>
</dbReference>
<dbReference type="InterPro" id="IPR000510">
    <property type="entry name" value="Nase/OxRdtase_comp1"/>
</dbReference>
<evidence type="ECO:0000256" key="2">
    <source>
        <dbReference type="ARBA" id="ARBA00005155"/>
    </source>
</evidence>
<proteinExistence type="inferred from homology"/>
<dbReference type="Proteomes" id="UP000295247">
    <property type="component" value="Unassembled WGS sequence"/>
</dbReference>
<dbReference type="Gene3D" id="3.40.50.1980">
    <property type="entry name" value="Nitrogenase molybdenum iron protein domain"/>
    <property type="match status" value="1"/>
</dbReference>
<accession>A0A4R4A8U0</accession>
<gene>
    <name evidence="7" type="ORF">EDC29_10899</name>
</gene>
<sequence length="456" mass="49291">MEGLLVSSKPKIKELLVESACEHNKGHKKGPCNTPTPGATTGGCALDGAQIALFPFADAAHLIHGPMSCVGGAWETRLTPTSWPGRDLTQTGFATDINTNDVVFSGEKKLAEAIDHVITHYAPEAVFVYSTCVTALTGDDIDAVCRQGSERHGTPCVPVHAPGFVGAKNLGSRIAGEAVLRHLIGTKEPEDTTPFDINLIGEHNNTGELWRYRHLLEELGIRVRSTFSGDGRIASIRTAHRAKLNVIVCAKSLISMTRKMEEQYGIPWISCSFYGMTDTSNSILAIAEALGDADLIARTRALIAREEARLEEKLIPYRAVFAGKKAVLNTGGNKSWSIASALQDLGIEVVATSVRKSTEADKAKARQYLGEDAILMTSPASQQAQVIDDTGAHLLLAGGRSLYTAIKKRIAFTDVNQEKKKSYGGYDGLLVLAEDLKNSLQNPVFELVDRKAPWQK</sequence>
<keyword evidence="5" id="KW-0535">Nitrogen fixation</keyword>
<dbReference type="EMBL" id="SMDC01000008">
    <property type="protein sequence ID" value="TCW34936.1"/>
    <property type="molecule type" value="Genomic_DNA"/>
</dbReference>
<evidence type="ECO:0000256" key="5">
    <source>
        <dbReference type="ARBA" id="ARBA00023231"/>
    </source>
</evidence>
<dbReference type="SUPFAM" id="SSF53807">
    <property type="entry name" value="Helical backbone' metal receptor"/>
    <property type="match status" value="1"/>
</dbReference>
<dbReference type="AlphaFoldDB" id="A0A4R4A8U0"/>
<dbReference type="InterPro" id="IPR000318">
    <property type="entry name" value="Nase_comp1_CS"/>
</dbReference>
<comment type="function">
    <text evidence="1">This protein may play a role in the biosynthesis of the prosthetic group of nitrogenase (FeMo cofactor).</text>
</comment>
<dbReference type="PROSITE" id="PS00090">
    <property type="entry name" value="NITROGENASE_1_2"/>
    <property type="match status" value="1"/>
</dbReference>
<dbReference type="Pfam" id="PF00148">
    <property type="entry name" value="Oxidored_nitro"/>
    <property type="match status" value="1"/>
</dbReference>
<reference evidence="7 8" key="1">
    <citation type="submission" date="2019-03" db="EMBL/GenBank/DDBJ databases">
        <title>Genomic Encyclopedia of Type Strains, Phase IV (KMG-IV): sequencing the most valuable type-strain genomes for metagenomic binning, comparative biology and taxonomic classification.</title>
        <authorList>
            <person name="Goeker M."/>
        </authorList>
    </citation>
    <scope>NUCLEOTIDE SEQUENCE [LARGE SCALE GENOMIC DNA]</scope>
    <source>
        <strain evidence="7 8">DSM 203</strain>
    </source>
</reference>
<dbReference type="NCBIfam" id="TIGR01283">
    <property type="entry name" value="nifE"/>
    <property type="match status" value="1"/>
</dbReference>
<feature type="domain" description="Nitrogenase/oxidoreductase component 1" evidence="6">
    <location>
        <begin position="44"/>
        <end position="440"/>
    </location>
</feature>
<protein>
    <recommendedName>
        <fullName evidence="4">Nitrogenase iron-molybdenum cofactor biosynthesis protein NifE</fullName>
    </recommendedName>
</protein>
<evidence type="ECO:0000313" key="8">
    <source>
        <dbReference type="Proteomes" id="UP000295247"/>
    </source>
</evidence>
<dbReference type="GO" id="GO:0065003">
    <property type="term" value="P:protein-containing complex assembly"/>
    <property type="evidence" value="ECO:0007669"/>
    <property type="project" value="InterPro"/>
</dbReference>
<dbReference type="RefSeq" id="WP_123140949.1">
    <property type="nucleotide sequence ID" value="NZ_NRRH01000042.1"/>
</dbReference>
<comment type="pathway">
    <text evidence="2">Cofactor biosynthesis; Fe-Mo cofactor biosynthesis.</text>
</comment>
<evidence type="ECO:0000259" key="6">
    <source>
        <dbReference type="Pfam" id="PF00148"/>
    </source>
</evidence>
<dbReference type="GO" id="GO:0016163">
    <property type="term" value="F:nitrogenase activity"/>
    <property type="evidence" value="ECO:0007669"/>
    <property type="project" value="InterPro"/>
</dbReference>
<dbReference type="PANTHER" id="PTHR42956">
    <property type="entry name" value="NITROGENASE IRON-MOLYBDENUM COFACTOR BIOSYNTHESIS PROTEIN NIFE"/>
    <property type="match status" value="1"/>
</dbReference>
<dbReference type="Gene3D" id="3.40.50.12380">
    <property type="entry name" value="Nitrogenase MoFe cofactor biosynthesis protein NifE, C-terminal"/>
    <property type="match status" value="1"/>
</dbReference>
<dbReference type="UniPathway" id="UPA00782"/>
<evidence type="ECO:0000256" key="3">
    <source>
        <dbReference type="ARBA" id="ARBA00011002"/>
    </source>
</evidence>
<dbReference type="PANTHER" id="PTHR42956:SF1">
    <property type="entry name" value="NITROGENASE IRON-MOLYBDENUM COFACTOR BIOSYNTHESIS PROTEIN NIFE"/>
    <property type="match status" value="1"/>
</dbReference>
<evidence type="ECO:0000313" key="7">
    <source>
        <dbReference type="EMBL" id="TCW34936.1"/>
    </source>
</evidence>
<dbReference type="InterPro" id="IPR049939">
    <property type="entry name" value="NifE-like"/>
</dbReference>
<name>A0A4R4A8U0_MARGR</name>